<protein>
    <recommendedName>
        <fullName evidence="2">Novel STAND NTPase 1 domain-containing protein</fullName>
    </recommendedName>
</protein>
<dbReference type="Pfam" id="PF13560">
    <property type="entry name" value="HTH_31"/>
    <property type="match status" value="1"/>
</dbReference>
<dbReference type="InterPro" id="IPR010982">
    <property type="entry name" value="Lambda_DNA-bd_dom_sf"/>
</dbReference>
<name>A0ABN2MWS1_9PSEU</name>
<keyword evidence="1" id="KW-1133">Transmembrane helix</keyword>
<dbReference type="InterPro" id="IPR027417">
    <property type="entry name" value="P-loop_NTPase"/>
</dbReference>
<dbReference type="SUPFAM" id="SSF52540">
    <property type="entry name" value="P-loop containing nucleoside triphosphate hydrolases"/>
    <property type="match status" value="1"/>
</dbReference>
<dbReference type="Proteomes" id="UP001500449">
    <property type="component" value="Unassembled WGS sequence"/>
</dbReference>
<accession>A0ABN2MWS1</accession>
<dbReference type="EMBL" id="BAAAQK010000005">
    <property type="protein sequence ID" value="GAA1841920.1"/>
    <property type="molecule type" value="Genomic_DNA"/>
</dbReference>
<dbReference type="RefSeq" id="WP_344415099.1">
    <property type="nucleotide sequence ID" value="NZ_BAAAQK010000005.1"/>
</dbReference>
<evidence type="ECO:0000313" key="3">
    <source>
        <dbReference type="EMBL" id="GAA1841920.1"/>
    </source>
</evidence>
<keyword evidence="1" id="KW-0472">Membrane</keyword>
<evidence type="ECO:0000259" key="2">
    <source>
        <dbReference type="Pfam" id="PF20703"/>
    </source>
</evidence>
<feature type="transmembrane region" description="Helical" evidence="1">
    <location>
        <begin position="507"/>
        <end position="531"/>
    </location>
</feature>
<feature type="domain" description="Novel STAND NTPase 1" evidence="2">
    <location>
        <begin position="121"/>
        <end position="181"/>
    </location>
</feature>
<organism evidence="3 4">
    <name type="scientific">Pseudonocardia ailaonensis</name>
    <dbReference type="NCBI Taxonomy" id="367279"/>
    <lineage>
        <taxon>Bacteria</taxon>
        <taxon>Bacillati</taxon>
        <taxon>Actinomycetota</taxon>
        <taxon>Actinomycetes</taxon>
        <taxon>Pseudonocardiales</taxon>
        <taxon>Pseudonocardiaceae</taxon>
        <taxon>Pseudonocardia</taxon>
    </lineage>
</organism>
<gene>
    <name evidence="3" type="ORF">GCM10009836_21620</name>
</gene>
<keyword evidence="4" id="KW-1185">Reference proteome</keyword>
<dbReference type="InterPro" id="IPR049052">
    <property type="entry name" value="nSTAND1"/>
</dbReference>
<reference evidence="3 4" key="1">
    <citation type="journal article" date="2019" name="Int. J. Syst. Evol. Microbiol.">
        <title>The Global Catalogue of Microorganisms (GCM) 10K type strain sequencing project: providing services to taxonomists for standard genome sequencing and annotation.</title>
        <authorList>
            <consortium name="The Broad Institute Genomics Platform"/>
            <consortium name="The Broad Institute Genome Sequencing Center for Infectious Disease"/>
            <person name="Wu L."/>
            <person name="Ma J."/>
        </authorList>
    </citation>
    <scope>NUCLEOTIDE SEQUENCE [LARGE SCALE GENOMIC DNA]</scope>
    <source>
        <strain evidence="3 4">JCM 16009</strain>
    </source>
</reference>
<proteinExistence type="predicted"/>
<feature type="domain" description="Novel STAND NTPase 1" evidence="2">
    <location>
        <begin position="183"/>
        <end position="453"/>
    </location>
</feature>
<keyword evidence="1" id="KW-0812">Transmembrane</keyword>
<dbReference type="Gene3D" id="1.10.260.40">
    <property type="entry name" value="lambda repressor-like DNA-binding domains"/>
    <property type="match status" value="1"/>
</dbReference>
<dbReference type="CDD" id="cd00093">
    <property type="entry name" value="HTH_XRE"/>
    <property type="match status" value="1"/>
</dbReference>
<evidence type="ECO:0000313" key="4">
    <source>
        <dbReference type="Proteomes" id="UP001500449"/>
    </source>
</evidence>
<dbReference type="InterPro" id="IPR001387">
    <property type="entry name" value="Cro/C1-type_HTH"/>
</dbReference>
<evidence type="ECO:0000256" key="1">
    <source>
        <dbReference type="SAM" id="Phobius"/>
    </source>
</evidence>
<dbReference type="Pfam" id="PF20703">
    <property type="entry name" value="nSTAND1"/>
    <property type="match status" value="2"/>
</dbReference>
<comment type="caution">
    <text evidence="3">The sequence shown here is derived from an EMBL/GenBank/DDBJ whole genome shotgun (WGS) entry which is preliminary data.</text>
</comment>
<sequence length="534" mass="56771">MPSRRPGADAPVGVADRAGFAAQLAGLKESTGLSFRELARRTRGPRTPLGLPFTTLRDYVQGRSLPPPERLDGILDAFGVPAQGRDEWRAALRRAAAAPARPPADLRPYPGPEPVGDGLRGRDALVAHVLQRVRAGGVVPVVGPSGVGVTSLLRAAVLPALPGPVEVLEPGPDPAAALHHTPFLLVDDLDTLAPEGPAREWLDDAVRALLAARVTDRVVLLGLREHRYAELAGVDGPLPVRVGGMSAADLREVIEGPAREAGFPPADGLADVVLGELDIAPDAPASPPGALPLLALALAATWEKTLDDGGSGLTLAHYRDSGGLHGAVAEAAEAAWAVLSAERRELARIVLLRMVRSQGTTGDVTTVRRRVLRAGYGYGLRRAQREDLDAVVDALVAARILTERERTVEIAHDAVVTGWPRLAGWIAEDREQRPARALLTEATRMWFDADRDDGALLRGRRLDVVTAFAAEPAALAELFPLERELLAISQARRADTRTDRRRDIRRLQATVVVLAVLLLAVVTALVVVVVGGGR</sequence>